<dbReference type="Proteomes" id="UP000249619">
    <property type="component" value="Unassembled WGS sequence"/>
</dbReference>
<sequence>MASYRGVPKTSHKETRVDSGAALSDPVASFGDSIPDSKLQMPELQNPNRGVVVYKAQYRKDELQLRQPKGFPIIPLPSTVARARKEAEAEAAARSYSKFEFEIYEDAGHEENKVPADDTAEAINGEARTISGEKYGNDFADESAPLDEEGHEEALTSFTSTAETTHKPSAPVDSHGRTRAAANRRKALDSIELENPPESVVGKEDNKAGNGKKRRSDRTQVSRQAKKRSRAASIPPYLHQSVTRRYIGILGQTLNLHHFRSPTSNTNQLSVPESSTGRQSRCLTQHMWNLLAGHQLRRRPFTQRKGDVKSIDSQQSTSSQKDPVGPRSRASTKSSDSVGSHETFVSSSEVNALKGLSIVDKVPDTAHAHCMSHDSASLPAHKPEYELEPRPRIVEGHGSNPAWSKFPNFVPSPAASFKSEFGRLAQGQGWSKKQKRKQLVALLTSEVTFYWGADEGKLSHYQELCEDLGIKDVPTTITKCKKALKPFKINLYSMIDNRRNPEIRIVQYKSHKQLRNNIRCLRLWLSPKPYDSNIQTMASEILVSDAQQALLRQWTANTDFVLDLHDSPRRQFNILARRLGWVGGEELWNAHWKECFGEEYIWRGHPDSAVAPPSSDVTPAPSDSGSAGPISIWDTFKGFSPKPHAKFNSEFHRLAVHMRWTGEERRLKRVEVFDADWESHMGSDLGNLEMWQEFCRLCGIDPVPDTITGLEEAKEDTFLPIFLKVIIRKHGD</sequence>
<comment type="caution">
    <text evidence="2">The sequence shown here is derived from an EMBL/GenBank/DDBJ whole genome shotgun (WGS) entry which is preliminary data.</text>
</comment>
<proteinExistence type="predicted"/>
<feature type="region of interest" description="Disordered" evidence="1">
    <location>
        <begin position="127"/>
        <end position="237"/>
    </location>
</feature>
<feature type="compositionally biased region" description="Acidic residues" evidence="1">
    <location>
        <begin position="139"/>
        <end position="151"/>
    </location>
</feature>
<evidence type="ECO:0000256" key="1">
    <source>
        <dbReference type="SAM" id="MobiDB-lite"/>
    </source>
</evidence>
<feature type="compositionally biased region" description="Polar residues" evidence="1">
    <location>
        <begin position="329"/>
        <end position="344"/>
    </location>
</feature>
<organism evidence="2 3">
    <name type="scientific">Stemphylium lycopersici</name>
    <name type="common">Tomato gray leaf spot disease fungus</name>
    <name type="synonym">Thyrospora lycopersici</name>
    <dbReference type="NCBI Taxonomy" id="183478"/>
    <lineage>
        <taxon>Eukaryota</taxon>
        <taxon>Fungi</taxon>
        <taxon>Dikarya</taxon>
        <taxon>Ascomycota</taxon>
        <taxon>Pezizomycotina</taxon>
        <taxon>Dothideomycetes</taxon>
        <taxon>Pleosporomycetidae</taxon>
        <taxon>Pleosporales</taxon>
        <taxon>Pleosporineae</taxon>
        <taxon>Pleosporaceae</taxon>
        <taxon>Stemphylium</taxon>
    </lineage>
</organism>
<gene>
    <name evidence="2" type="ORF">DDE83_006477</name>
</gene>
<feature type="compositionally biased region" description="Polar residues" evidence="1">
    <location>
        <begin position="261"/>
        <end position="280"/>
    </location>
</feature>
<keyword evidence="3" id="KW-1185">Reference proteome</keyword>
<evidence type="ECO:0000313" key="3">
    <source>
        <dbReference type="Proteomes" id="UP000249619"/>
    </source>
</evidence>
<dbReference type="EMBL" id="QGDH01000100">
    <property type="protein sequence ID" value="RAR07432.1"/>
    <property type="molecule type" value="Genomic_DNA"/>
</dbReference>
<feature type="region of interest" description="Disordered" evidence="1">
    <location>
        <begin position="260"/>
        <end position="280"/>
    </location>
</feature>
<accession>A0A364MYU1</accession>
<dbReference type="PANTHER" id="PTHR38846">
    <property type="entry name" value="C3H1-TYPE DOMAIN-CONTAINING PROTEIN"/>
    <property type="match status" value="1"/>
</dbReference>
<reference evidence="3" key="1">
    <citation type="submission" date="2018-05" db="EMBL/GenBank/DDBJ databases">
        <title>Draft genome sequence of Stemphylium lycopersici strain CIDEFI 213.</title>
        <authorList>
            <person name="Medina R."/>
            <person name="Franco M.E.E."/>
            <person name="Lucentini C.G."/>
            <person name="Saparrat M.C.N."/>
            <person name="Balatti P.A."/>
        </authorList>
    </citation>
    <scope>NUCLEOTIDE SEQUENCE [LARGE SCALE GENOMIC DNA]</scope>
    <source>
        <strain evidence="3">CIDEFI 213</strain>
    </source>
</reference>
<feature type="compositionally biased region" description="Polar residues" evidence="1">
    <location>
        <begin position="311"/>
        <end position="321"/>
    </location>
</feature>
<protein>
    <submittedName>
        <fullName evidence="2">Uncharacterized protein</fullName>
    </submittedName>
</protein>
<feature type="region of interest" description="Disordered" evidence="1">
    <location>
        <begin position="1"/>
        <end position="46"/>
    </location>
</feature>
<dbReference type="PANTHER" id="PTHR38846:SF1">
    <property type="entry name" value="C3H1-TYPE DOMAIN-CONTAINING PROTEIN"/>
    <property type="match status" value="1"/>
</dbReference>
<feature type="region of interest" description="Disordered" evidence="1">
    <location>
        <begin position="294"/>
        <end position="344"/>
    </location>
</feature>
<name>A0A364MYU1_STELY</name>
<dbReference type="STRING" id="183478.A0A364MYU1"/>
<dbReference type="AlphaFoldDB" id="A0A364MYU1"/>
<evidence type="ECO:0000313" key="2">
    <source>
        <dbReference type="EMBL" id="RAR07432.1"/>
    </source>
</evidence>